<evidence type="ECO:0000313" key="6">
    <source>
        <dbReference type="Proteomes" id="UP000243342"/>
    </source>
</evidence>
<dbReference type="SMART" id="SM00822">
    <property type="entry name" value="PKS_KR"/>
    <property type="match status" value="1"/>
</dbReference>
<protein>
    <submittedName>
        <fullName evidence="5">Short-chain dehydrogenase</fullName>
    </submittedName>
</protein>
<keyword evidence="6" id="KW-1185">Reference proteome</keyword>
<dbReference type="STRING" id="1428644.BIV57_08675"/>
<feature type="domain" description="Ketoreductase" evidence="4">
    <location>
        <begin position="9"/>
        <end position="188"/>
    </location>
</feature>
<comment type="caution">
    <text evidence="5">The sequence shown here is derived from an EMBL/GenBank/DDBJ whole genome shotgun (WGS) entry which is preliminary data.</text>
</comment>
<evidence type="ECO:0000256" key="2">
    <source>
        <dbReference type="ARBA" id="ARBA00023002"/>
    </source>
</evidence>
<dbReference type="Pfam" id="PF00106">
    <property type="entry name" value="adh_short"/>
    <property type="match status" value="1"/>
</dbReference>
<evidence type="ECO:0000256" key="1">
    <source>
        <dbReference type="ARBA" id="ARBA00006484"/>
    </source>
</evidence>
<sequence>MTGSPLNNRVIAVTGAARGVGQHLAEALAARGARIALVGLEPDRLKSVAERCGPDATAWDADVTDRARMAEVAEEIAARYGRVDAAVANAGVAMGGPFVESDAAAFERTLQVNLVGSTITARAFLPHLLATRGYLLQIASLAALTPAPLMTAYCASKAGVEAFAHALRAEVGHRGVGVGVAYLTWTDTEMVRGADRDEALRMMRSRLPWPLNRTYPVGPAAQRIADGVERRAAHVYGQWWLRGLQPLRGAIPAVTALGAPREMRRVDALATDAASRGLVGAGGAAAEQ</sequence>
<dbReference type="InterPro" id="IPR036291">
    <property type="entry name" value="NAD(P)-bd_dom_sf"/>
</dbReference>
<dbReference type="EMBL" id="MLCF01000041">
    <property type="protein sequence ID" value="OIV37917.1"/>
    <property type="molecule type" value="Genomic_DNA"/>
</dbReference>
<dbReference type="PANTHER" id="PTHR44196:SF1">
    <property type="entry name" value="DEHYDROGENASE_REDUCTASE SDR FAMILY MEMBER 7B"/>
    <property type="match status" value="1"/>
</dbReference>
<dbReference type="SUPFAM" id="SSF51735">
    <property type="entry name" value="NAD(P)-binding Rossmann-fold domains"/>
    <property type="match status" value="1"/>
</dbReference>
<evidence type="ECO:0000313" key="5">
    <source>
        <dbReference type="EMBL" id="OIV37917.1"/>
    </source>
</evidence>
<dbReference type="InterPro" id="IPR057326">
    <property type="entry name" value="KR_dom"/>
</dbReference>
<dbReference type="RefSeq" id="WP_071656136.1">
    <property type="nucleotide sequence ID" value="NZ_MLCF01000041.1"/>
</dbReference>
<dbReference type="CDD" id="cd05233">
    <property type="entry name" value="SDR_c"/>
    <property type="match status" value="1"/>
</dbReference>
<comment type="similarity">
    <text evidence="1 3">Belongs to the short-chain dehydrogenases/reductases (SDR) family.</text>
</comment>
<dbReference type="InterPro" id="IPR020904">
    <property type="entry name" value="Sc_DH/Rdtase_CS"/>
</dbReference>
<dbReference type="OrthoDB" id="3743899at2"/>
<evidence type="ECO:0000256" key="3">
    <source>
        <dbReference type="RuleBase" id="RU000363"/>
    </source>
</evidence>
<proteinExistence type="inferred from homology"/>
<dbReference type="PRINTS" id="PR00081">
    <property type="entry name" value="GDHRDH"/>
</dbReference>
<dbReference type="PROSITE" id="PS00061">
    <property type="entry name" value="ADH_SHORT"/>
    <property type="match status" value="1"/>
</dbReference>
<dbReference type="InterPro" id="IPR002347">
    <property type="entry name" value="SDR_fam"/>
</dbReference>
<evidence type="ECO:0000259" key="4">
    <source>
        <dbReference type="SMART" id="SM00822"/>
    </source>
</evidence>
<reference evidence="5 6" key="1">
    <citation type="submission" date="2016-10" db="EMBL/GenBank/DDBJ databases">
        <title>Genome sequence of Streptomyces gilvigriseus MUSC 26.</title>
        <authorList>
            <person name="Lee L.-H."/>
            <person name="Ser H.-L."/>
        </authorList>
    </citation>
    <scope>NUCLEOTIDE SEQUENCE [LARGE SCALE GENOMIC DNA]</scope>
    <source>
        <strain evidence="5 6">MUSC 26</strain>
    </source>
</reference>
<dbReference type="GO" id="GO:0016491">
    <property type="term" value="F:oxidoreductase activity"/>
    <property type="evidence" value="ECO:0007669"/>
    <property type="project" value="UniProtKB-KW"/>
</dbReference>
<accession>A0A1J7BH65</accession>
<name>A0A1J7BH65_9ACTN</name>
<organism evidence="5 6">
    <name type="scientific">Mangrovactinospora gilvigrisea</name>
    <dbReference type="NCBI Taxonomy" id="1428644"/>
    <lineage>
        <taxon>Bacteria</taxon>
        <taxon>Bacillati</taxon>
        <taxon>Actinomycetota</taxon>
        <taxon>Actinomycetes</taxon>
        <taxon>Kitasatosporales</taxon>
        <taxon>Streptomycetaceae</taxon>
        <taxon>Mangrovactinospora</taxon>
    </lineage>
</organism>
<dbReference type="Gene3D" id="3.40.50.720">
    <property type="entry name" value="NAD(P)-binding Rossmann-like Domain"/>
    <property type="match status" value="1"/>
</dbReference>
<dbReference type="PRINTS" id="PR00080">
    <property type="entry name" value="SDRFAMILY"/>
</dbReference>
<dbReference type="Proteomes" id="UP000243342">
    <property type="component" value="Unassembled WGS sequence"/>
</dbReference>
<gene>
    <name evidence="5" type="ORF">BIV57_08675</name>
</gene>
<keyword evidence="2" id="KW-0560">Oxidoreductase</keyword>
<dbReference type="PANTHER" id="PTHR44196">
    <property type="entry name" value="DEHYDROGENASE/REDUCTASE SDR FAMILY MEMBER 7B"/>
    <property type="match status" value="1"/>
</dbReference>
<dbReference type="AlphaFoldDB" id="A0A1J7BH65"/>
<dbReference type="GO" id="GO:0016020">
    <property type="term" value="C:membrane"/>
    <property type="evidence" value="ECO:0007669"/>
    <property type="project" value="TreeGrafter"/>
</dbReference>
<dbReference type="NCBIfam" id="NF004526">
    <property type="entry name" value="PRK05872.1"/>
    <property type="match status" value="1"/>
</dbReference>